<dbReference type="SUPFAM" id="SSF55315">
    <property type="entry name" value="L30e-like"/>
    <property type="match status" value="1"/>
</dbReference>
<dbReference type="PROSITE" id="PS01082">
    <property type="entry name" value="RIBOSOMAL_L7AE"/>
    <property type="match status" value="1"/>
</dbReference>
<dbReference type="InterPro" id="IPR018492">
    <property type="entry name" value="Ribosomal_eL8/Nhp2"/>
</dbReference>
<dbReference type="InterPro" id="IPR004037">
    <property type="entry name" value="Ribosomal_eL8-like_CS"/>
</dbReference>
<reference evidence="9" key="1">
    <citation type="submission" date="2025-08" db="UniProtKB">
        <authorList>
            <consortium name="Ensembl"/>
        </authorList>
    </citation>
    <scope>IDENTIFICATION</scope>
</reference>
<keyword evidence="3" id="KW-0687">Ribonucleoprotein</keyword>
<organism evidence="9 10">
    <name type="scientific">Jaculus jaculus</name>
    <name type="common">Lesser Egyptian jerboa</name>
    <dbReference type="NCBI Taxonomy" id="51337"/>
    <lineage>
        <taxon>Eukaryota</taxon>
        <taxon>Metazoa</taxon>
        <taxon>Chordata</taxon>
        <taxon>Craniata</taxon>
        <taxon>Vertebrata</taxon>
        <taxon>Euteleostomi</taxon>
        <taxon>Mammalia</taxon>
        <taxon>Eutheria</taxon>
        <taxon>Euarchontoglires</taxon>
        <taxon>Glires</taxon>
        <taxon>Rodentia</taxon>
        <taxon>Myomorpha</taxon>
        <taxon>Dipodoidea</taxon>
        <taxon>Dipodidae</taxon>
        <taxon>Dipodinae</taxon>
        <taxon>Jaculus</taxon>
    </lineage>
</organism>
<dbReference type="Proteomes" id="UP000694385">
    <property type="component" value="Unassembled WGS sequence"/>
</dbReference>
<dbReference type="Ensembl" id="ENSJJAT00000031196.1">
    <property type="protein sequence ID" value="ENSJJAP00000024612.1"/>
    <property type="gene ID" value="ENSJJAG00000024026.1"/>
</dbReference>
<keyword evidence="10" id="KW-1185">Reference proteome</keyword>
<feature type="region of interest" description="Disordered" evidence="7">
    <location>
        <begin position="95"/>
        <end position="116"/>
    </location>
</feature>
<dbReference type="InterPro" id="IPR050257">
    <property type="entry name" value="eL8/uL1-like"/>
</dbReference>
<evidence type="ECO:0000256" key="3">
    <source>
        <dbReference type="ARBA" id="ARBA00023274"/>
    </source>
</evidence>
<dbReference type="AlphaFoldDB" id="A0A8C5LH50"/>
<dbReference type="GO" id="GO:0003723">
    <property type="term" value="F:RNA binding"/>
    <property type="evidence" value="ECO:0007669"/>
    <property type="project" value="InterPro"/>
</dbReference>
<comment type="similarity">
    <text evidence="1">Belongs to the eukaryotic ribosomal protein eL8 family.</text>
</comment>
<evidence type="ECO:0000256" key="2">
    <source>
        <dbReference type="ARBA" id="ARBA00022980"/>
    </source>
</evidence>
<dbReference type="GO" id="GO:1990904">
    <property type="term" value="C:ribonucleoprotein complex"/>
    <property type="evidence" value="ECO:0007669"/>
    <property type="project" value="UniProtKB-KW"/>
</dbReference>
<feature type="compositionally biased region" description="Basic and acidic residues" evidence="7">
    <location>
        <begin position="95"/>
        <end position="114"/>
    </location>
</feature>
<comment type="subunit">
    <text evidence="6">Component of the large ribosomal subunit. Interacts with CRY1. Interacts with DICER1, AGO2, TARBP2, MOV10 and EIF6; they form a large RNA-induced silencing complex (RISC).</text>
</comment>
<dbReference type="GO" id="GO:0005840">
    <property type="term" value="C:ribosome"/>
    <property type="evidence" value="ECO:0007669"/>
    <property type="project" value="UniProtKB-KW"/>
</dbReference>
<feature type="domain" description="Ribosomal protein eL8/eL30/eS12/Gadd45" evidence="8">
    <location>
        <begin position="120"/>
        <end position="192"/>
    </location>
</feature>
<dbReference type="GeneTree" id="ENSGT00940000155193"/>
<dbReference type="FunFam" id="3.30.1330.30:FF:000003">
    <property type="entry name" value="60S ribosomal protein L7a"/>
    <property type="match status" value="1"/>
</dbReference>
<keyword evidence="2" id="KW-0689">Ribosomal protein</keyword>
<dbReference type="Gene3D" id="3.30.1330.30">
    <property type="match status" value="1"/>
</dbReference>
<evidence type="ECO:0000256" key="7">
    <source>
        <dbReference type="SAM" id="MobiDB-lite"/>
    </source>
</evidence>
<accession>A0A8C5LH50</accession>
<evidence type="ECO:0000256" key="1">
    <source>
        <dbReference type="ARBA" id="ARBA00007337"/>
    </source>
</evidence>
<dbReference type="PRINTS" id="PR00881">
    <property type="entry name" value="L7ARS6FAMILY"/>
</dbReference>
<name>A0A8C5LH50_JACJA</name>
<reference evidence="9" key="2">
    <citation type="submission" date="2025-09" db="UniProtKB">
        <authorList>
            <consortium name="Ensembl"/>
        </authorList>
    </citation>
    <scope>IDENTIFICATION</scope>
</reference>
<evidence type="ECO:0000256" key="6">
    <source>
        <dbReference type="ARBA" id="ARBA00046616"/>
    </source>
</evidence>
<evidence type="ECO:0000313" key="9">
    <source>
        <dbReference type="Ensembl" id="ENSJJAP00000024612.1"/>
    </source>
</evidence>
<dbReference type="GO" id="GO:0042254">
    <property type="term" value="P:ribosome biogenesis"/>
    <property type="evidence" value="ECO:0007669"/>
    <property type="project" value="InterPro"/>
</dbReference>
<evidence type="ECO:0000256" key="4">
    <source>
        <dbReference type="ARBA" id="ARBA00035232"/>
    </source>
</evidence>
<dbReference type="Pfam" id="PF01248">
    <property type="entry name" value="Ribosomal_L7Ae"/>
    <property type="match status" value="1"/>
</dbReference>
<evidence type="ECO:0000259" key="8">
    <source>
        <dbReference type="Pfam" id="PF01248"/>
    </source>
</evidence>
<sequence length="246" mass="27725">MPKGKKAKAKKVAPAPAVIMKQEAKKVVSPLFEKRPKNFGIGRDIQPKRDLTHFQQRAILYKQLKVPPAINQFTQALDRQTAAQLLKLAHKYRPETKQEKKQRLLARDEKKAAGKGDVPTNTVMTLVENKKAQLVVIAHDLDPIELVVFLPALCYKIGVPYCIVKGKTRLGWLVHRKTCTTIAFTQVNSEDKGALAKLVEAIRTNYNDRYREIRRHWGGNVLGPKSVAHIAKLEKEKAKELATKLG</sequence>
<dbReference type="InterPro" id="IPR029064">
    <property type="entry name" value="Ribosomal_eL30-like_sf"/>
</dbReference>
<evidence type="ECO:0000313" key="10">
    <source>
        <dbReference type="Proteomes" id="UP000694385"/>
    </source>
</evidence>
<evidence type="ECO:0000256" key="5">
    <source>
        <dbReference type="ARBA" id="ARBA00035345"/>
    </source>
</evidence>
<proteinExistence type="inferred from homology"/>
<dbReference type="InterPro" id="IPR004038">
    <property type="entry name" value="Ribosomal_eL8/eL30/eS12/Gad45"/>
</dbReference>
<dbReference type="PANTHER" id="PTHR23105">
    <property type="entry name" value="RIBOSOMAL PROTEIN L7AE FAMILY MEMBER"/>
    <property type="match status" value="1"/>
</dbReference>
<protein>
    <recommendedName>
        <fullName evidence="4">Large ribosomal subunit protein eL8</fullName>
    </recommendedName>
    <alternativeName>
        <fullName evidence="5">60S ribosomal protein L7a</fullName>
    </alternativeName>
</protein>